<dbReference type="EMBL" id="AJAT01000009">
    <property type="protein sequence ID" value="EOL47171.1"/>
    <property type="molecule type" value="Genomic_DNA"/>
</dbReference>
<keyword evidence="5" id="KW-1185">Reference proteome</keyword>
<dbReference type="PANTHER" id="PTHR30204:SF98">
    <property type="entry name" value="HTH-TYPE TRANSCRIPTIONAL REGULATOR ADHR"/>
    <property type="match status" value="1"/>
</dbReference>
<dbReference type="Proteomes" id="UP000013785">
    <property type="component" value="Unassembled WGS sequence"/>
</dbReference>
<evidence type="ECO:0000256" key="1">
    <source>
        <dbReference type="ARBA" id="ARBA00023125"/>
    </source>
</evidence>
<dbReference type="GO" id="GO:0003677">
    <property type="term" value="F:DNA binding"/>
    <property type="evidence" value="ECO:0007669"/>
    <property type="project" value="UniProtKB-KW"/>
</dbReference>
<gene>
    <name evidence="4" type="ORF">UC3_00702</name>
</gene>
<sequence>MNISEAAKKYKLTPATLRYYEKEGLIPPVTRNSSGVREYQEEELNWIEFIKCMRDSGLSIESLAKYTALYQIGEETLLERKEILVEEYQKLLEKQQLMNKTIERLETKLAIYDVEIKETEQSLSL</sequence>
<dbReference type="PROSITE" id="PS50937">
    <property type="entry name" value="HTH_MERR_2"/>
    <property type="match status" value="1"/>
</dbReference>
<dbReference type="SMART" id="SM00422">
    <property type="entry name" value="HTH_MERR"/>
    <property type="match status" value="1"/>
</dbReference>
<feature type="domain" description="HTH merR-type" evidence="3">
    <location>
        <begin position="1"/>
        <end position="69"/>
    </location>
</feature>
<dbReference type="InterPro" id="IPR000551">
    <property type="entry name" value="MerR-type_HTH_dom"/>
</dbReference>
<dbReference type="HOGENOM" id="CLU_060077_8_3_9"/>
<dbReference type="AlphaFoldDB" id="R3WH41"/>
<dbReference type="STRING" id="154621.RV11_GL002333"/>
<evidence type="ECO:0000313" key="5">
    <source>
        <dbReference type="Proteomes" id="UP000013785"/>
    </source>
</evidence>
<dbReference type="eggNOG" id="COG0789">
    <property type="taxonomic scope" value="Bacteria"/>
</dbReference>
<evidence type="ECO:0000259" key="3">
    <source>
        <dbReference type="PROSITE" id="PS50937"/>
    </source>
</evidence>
<dbReference type="PATRIC" id="fig|1158610.3.peg.677"/>
<dbReference type="OrthoDB" id="9811174at2"/>
<dbReference type="Pfam" id="PF13411">
    <property type="entry name" value="MerR_1"/>
    <property type="match status" value="1"/>
</dbReference>
<keyword evidence="2" id="KW-0175">Coiled coil</keyword>
<dbReference type="GO" id="GO:0003700">
    <property type="term" value="F:DNA-binding transcription factor activity"/>
    <property type="evidence" value="ECO:0007669"/>
    <property type="project" value="InterPro"/>
</dbReference>
<dbReference type="PANTHER" id="PTHR30204">
    <property type="entry name" value="REDOX-CYCLING DRUG-SENSING TRANSCRIPTIONAL ACTIVATOR SOXR"/>
    <property type="match status" value="1"/>
</dbReference>
<comment type="caution">
    <text evidence="4">The sequence shown here is derived from an EMBL/GenBank/DDBJ whole genome shotgun (WGS) entry which is preliminary data.</text>
</comment>
<proteinExistence type="predicted"/>
<dbReference type="RefSeq" id="WP_010767375.1">
    <property type="nucleotide sequence ID" value="NZ_ASWE01000004.1"/>
</dbReference>
<feature type="coiled-coil region" evidence="2">
    <location>
        <begin position="74"/>
        <end position="122"/>
    </location>
</feature>
<dbReference type="InterPro" id="IPR047057">
    <property type="entry name" value="MerR_fam"/>
</dbReference>
<reference evidence="4 5" key="1">
    <citation type="submission" date="2013-02" db="EMBL/GenBank/DDBJ databases">
        <title>The Genome Sequence of Enterococcus phoeniculicola BAA-412.</title>
        <authorList>
            <consortium name="The Broad Institute Genome Sequencing Platform"/>
            <consortium name="The Broad Institute Genome Sequencing Center for Infectious Disease"/>
            <person name="Earl A.M."/>
            <person name="Gilmore M.S."/>
            <person name="Lebreton F."/>
            <person name="Walker B."/>
            <person name="Young S.K."/>
            <person name="Zeng Q."/>
            <person name="Gargeya S."/>
            <person name="Fitzgerald M."/>
            <person name="Haas B."/>
            <person name="Abouelleil A."/>
            <person name="Alvarado L."/>
            <person name="Arachchi H.M."/>
            <person name="Berlin A.M."/>
            <person name="Chapman S.B."/>
            <person name="Dewar J."/>
            <person name="Goldberg J."/>
            <person name="Griggs A."/>
            <person name="Gujja S."/>
            <person name="Hansen M."/>
            <person name="Howarth C."/>
            <person name="Imamovic A."/>
            <person name="Larimer J."/>
            <person name="McCowan C."/>
            <person name="Murphy C."/>
            <person name="Neiman D."/>
            <person name="Pearson M."/>
            <person name="Priest M."/>
            <person name="Roberts A."/>
            <person name="Saif S."/>
            <person name="Shea T."/>
            <person name="Sisk P."/>
            <person name="Sykes S."/>
            <person name="Wortman J."/>
            <person name="Nusbaum C."/>
            <person name="Birren B."/>
        </authorList>
    </citation>
    <scope>NUCLEOTIDE SEQUENCE [LARGE SCALE GENOMIC DNA]</scope>
    <source>
        <strain evidence="4 5">ATCC BAA-412</strain>
    </source>
</reference>
<accession>R3WH41</accession>
<organism evidence="4 5">
    <name type="scientific">Enterococcus phoeniculicola ATCC BAA-412</name>
    <dbReference type="NCBI Taxonomy" id="1158610"/>
    <lineage>
        <taxon>Bacteria</taxon>
        <taxon>Bacillati</taxon>
        <taxon>Bacillota</taxon>
        <taxon>Bacilli</taxon>
        <taxon>Lactobacillales</taxon>
        <taxon>Enterococcaceae</taxon>
        <taxon>Enterococcus</taxon>
    </lineage>
</organism>
<evidence type="ECO:0000256" key="2">
    <source>
        <dbReference type="SAM" id="Coils"/>
    </source>
</evidence>
<protein>
    <recommendedName>
        <fullName evidence="3">HTH merR-type domain-containing protein</fullName>
    </recommendedName>
</protein>
<dbReference type="CDD" id="cd01109">
    <property type="entry name" value="HTH_YyaN"/>
    <property type="match status" value="1"/>
</dbReference>
<keyword evidence="1" id="KW-0238">DNA-binding</keyword>
<name>R3WH41_9ENTE</name>
<dbReference type="InterPro" id="IPR009061">
    <property type="entry name" value="DNA-bd_dom_put_sf"/>
</dbReference>
<dbReference type="Gene3D" id="1.10.1660.10">
    <property type="match status" value="1"/>
</dbReference>
<dbReference type="SUPFAM" id="SSF46955">
    <property type="entry name" value="Putative DNA-binding domain"/>
    <property type="match status" value="1"/>
</dbReference>
<evidence type="ECO:0000313" key="4">
    <source>
        <dbReference type="EMBL" id="EOL47171.1"/>
    </source>
</evidence>